<dbReference type="Pfam" id="PF20100">
    <property type="entry name" value="DUF6490"/>
    <property type="match status" value="1"/>
</dbReference>
<evidence type="ECO:0000313" key="3">
    <source>
        <dbReference type="Proteomes" id="UP001179952"/>
    </source>
</evidence>
<accession>A0AAV9A467</accession>
<name>A0AAV9A467_ACOGR</name>
<keyword evidence="1" id="KW-1133">Transmembrane helix</keyword>
<proteinExistence type="predicted"/>
<feature type="transmembrane region" description="Helical" evidence="1">
    <location>
        <begin position="108"/>
        <end position="132"/>
    </location>
</feature>
<reference evidence="2" key="2">
    <citation type="submission" date="2023-06" db="EMBL/GenBank/DDBJ databases">
        <authorList>
            <person name="Ma L."/>
            <person name="Liu K.-W."/>
            <person name="Li Z."/>
            <person name="Hsiao Y.-Y."/>
            <person name="Qi Y."/>
            <person name="Fu T."/>
            <person name="Tang G."/>
            <person name="Zhang D."/>
            <person name="Sun W.-H."/>
            <person name="Liu D.-K."/>
            <person name="Li Y."/>
            <person name="Chen G.-Z."/>
            <person name="Liu X.-D."/>
            <person name="Liao X.-Y."/>
            <person name="Jiang Y.-T."/>
            <person name="Yu X."/>
            <person name="Hao Y."/>
            <person name="Huang J."/>
            <person name="Zhao X.-W."/>
            <person name="Ke S."/>
            <person name="Chen Y.-Y."/>
            <person name="Wu W.-L."/>
            <person name="Hsu J.-L."/>
            <person name="Lin Y.-F."/>
            <person name="Huang M.-D."/>
            <person name="Li C.-Y."/>
            <person name="Huang L."/>
            <person name="Wang Z.-W."/>
            <person name="Zhao X."/>
            <person name="Zhong W.-Y."/>
            <person name="Peng D.-H."/>
            <person name="Ahmad S."/>
            <person name="Lan S."/>
            <person name="Zhang J.-S."/>
            <person name="Tsai W.-C."/>
            <person name="Van De Peer Y."/>
            <person name="Liu Z.-J."/>
        </authorList>
    </citation>
    <scope>NUCLEOTIDE SEQUENCE</scope>
    <source>
        <strain evidence="2">SCP</strain>
        <tissue evidence="2">Leaves</tissue>
    </source>
</reference>
<dbReference type="EMBL" id="JAUJYN010000012">
    <property type="protein sequence ID" value="KAK1258958.1"/>
    <property type="molecule type" value="Genomic_DNA"/>
</dbReference>
<keyword evidence="3" id="KW-1185">Reference proteome</keyword>
<reference evidence="2" key="1">
    <citation type="journal article" date="2023" name="Nat. Commun.">
        <title>Diploid and tetraploid genomes of Acorus and the evolution of monocots.</title>
        <authorList>
            <person name="Ma L."/>
            <person name="Liu K.W."/>
            <person name="Li Z."/>
            <person name="Hsiao Y.Y."/>
            <person name="Qi Y."/>
            <person name="Fu T."/>
            <person name="Tang G.D."/>
            <person name="Zhang D."/>
            <person name="Sun W.H."/>
            <person name="Liu D.K."/>
            <person name="Li Y."/>
            <person name="Chen G.Z."/>
            <person name="Liu X.D."/>
            <person name="Liao X.Y."/>
            <person name="Jiang Y.T."/>
            <person name="Yu X."/>
            <person name="Hao Y."/>
            <person name="Huang J."/>
            <person name="Zhao X.W."/>
            <person name="Ke S."/>
            <person name="Chen Y.Y."/>
            <person name="Wu W.L."/>
            <person name="Hsu J.L."/>
            <person name="Lin Y.F."/>
            <person name="Huang M.D."/>
            <person name="Li C.Y."/>
            <person name="Huang L."/>
            <person name="Wang Z.W."/>
            <person name="Zhao X."/>
            <person name="Zhong W.Y."/>
            <person name="Peng D.H."/>
            <person name="Ahmad S."/>
            <person name="Lan S."/>
            <person name="Zhang J.S."/>
            <person name="Tsai W.C."/>
            <person name="Van de Peer Y."/>
            <person name="Liu Z.J."/>
        </authorList>
    </citation>
    <scope>NUCLEOTIDE SEQUENCE</scope>
    <source>
        <strain evidence="2">SCP</strain>
    </source>
</reference>
<keyword evidence="1" id="KW-0472">Membrane</keyword>
<dbReference type="PANTHER" id="PTHR46610">
    <property type="entry name" value="OS05G0181300 PROTEIN"/>
    <property type="match status" value="1"/>
</dbReference>
<dbReference type="Proteomes" id="UP001179952">
    <property type="component" value="Unassembled WGS sequence"/>
</dbReference>
<dbReference type="AlphaFoldDB" id="A0AAV9A467"/>
<sequence>MTHPEKQAAEIVIPQTKPDDLRWLSFIGFGFLFLNSSLAIYRALDDFRTIIFIVLANITICLLFCSVRQHEQLPEGSKEKEKYKAAIWFLAALLNVSFGYKVSTILPFALSAILWTLVVISVVGTFYLFFLFPVDKGRDDESSSDPLVKSPAVLLSKV</sequence>
<protein>
    <submittedName>
        <fullName evidence="2">Uncharacterized protein</fullName>
    </submittedName>
</protein>
<dbReference type="PANTHER" id="PTHR46610:SF20">
    <property type="entry name" value="OS05G0181300 PROTEIN"/>
    <property type="match status" value="1"/>
</dbReference>
<feature type="transmembrane region" description="Helical" evidence="1">
    <location>
        <begin position="47"/>
        <end position="65"/>
    </location>
</feature>
<evidence type="ECO:0000256" key="1">
    <source>
        <dbReference type="SAM" id="Phobius"/>
    </source>
</evidence>
<feature type="transmembrane region" description="Helical" evidence="1">
    <location>
        <begin position="85"/>
        <end position="102"/>
    </location>
</feature>
<organism evidence="2 3">
    <name type="scientific">Acorus gramineus</name>
    <name type="common">Dwarf sweet flag</name>
    <dbReference type="NCBI Taxonomy" id="55184"/>
    <lineage>
        <taxon>Eukaryota</taxon>
        <taxon>Viridiplantae</taxon>
        <taxon>Streptophyta</taxon>
        <taxon>Embryophyta</taxon>
        <taxon>Tracheophyta</taxon>
        <taxon>Spermatophyta</taxon>
        <taxon>Magnoliopsida</taxon>
        <taxon>Liliopsida</taxon>
        <taxon>Acoraceae</taxon>
        <taxon>Acorus</taxon>
    </lineage>
</organism>
<comment type="caution">
    <text evidence="2">The sequence shown here is derived from an EMBL/GenBank/DDBJ whole genome shotgun (WGS) entry which is preliminary data.</text>
</comment>
<keyword evidence="1" id="KW-0812">Transmembrane</keyword>
<dbReference type="InterPro" id="IPR045501">
    <property type="entry name" value="DUF6490"/>
</dbReference>
<feature type="transmembrane region" description="Helical" evidence="1">
    <location>
        <begin position="21"/>
        <end position="41"/>
    </location>
</feature>
<gene>
    <name evidence="2" type="ORF">QJS04_geneDACA021938</name>
</gene>
<evidence type="ECO:0000313" key="2">
    <source>
        <dbReference type="EMBL" id="KAK1258958.1"/>
    </source>
</evidence>